<dbReference type="EMBL" id="WMBC01000007">
    <property type="protein sequence ID" value="MTD61626.1"/>
    <property type="molecule type" value="Genomic_DNA"/>
</dbReference>
<evidence type="ECO:0000313" key="1">
    <source>
        <dbReference type="EMBL" id="MTD61626.1"/>
    </source>
</evidence>
<dbReference type="RefSeq" id="WP_154780457.1">
    <property type="nucleotide sequence ID" value="NZ_WMBC01000007.1"/>
</dbReference>
<sequence>MQTEVKKSRLENLFIDDTIDEKTVADIEKMLTRKKVENFTNTHSYTTRKEMPGTLQTRRIITSVFSGKLTVNCWMH</sequence>
<protein>
    <submittedName>
        <fullName evidence="1">Uncharacterized protein</fullName>
    </submittedName>
</protein>
<reference evidence="1 2" key="1">
    <citation type="submission" date="2019-11" db="EMBL/GenBank/DDBJ databases">
        <title>Draft genome sequence of Blautia luti DSM 14534T, isolated from human stool.</title>
        <authorList>
            <person name="Ortiz R."/>
            <person name="Melis-Arcos F."/>
            <person name="Covarrubias P."/>
            <person name="Cardenas J.P."/>
            <person name="Perez-Donoso J."/>
            <person name="Almonacid D."/>
        </authorList>
    </citation>
    <scope>NUCLEOTIDE SEQUENCE [LARGE SCALE GENOMIC DNA]</scope>
    <source>
        <strain evidence="1 2">DSM 14534</strain>
    </source>
</reference>
<dbReference type="Proteomes" id="UP000437824">
    <property type="component" value="Unassembled WGS sequence"/>
</dbReference>
<accession>A0A844GHU4</accession>
<evidence type="ECO:0000313" key="2">
    <source>
        <dbReference type="Proteomes" id="UP000437824"/>
    </source>
</evidence>
<comment type="caution">
    <text evidence="1">The sequence shown here is derived from an EMBL/GenBank/DDBJ whole genome shotgun (WGS) entry which is preliminary data.</text>
</comment>
<name>A0A844GHU4_9FIRM</name>
<organism evidence="1 2">
    <name type="scientific">Blautia luti DSM 14534 = JCM 17040</name>
    <dbReference type="NCBI Taxonomy" id="649762"/>
    <lineage>
        <taxon>Bacteria</taxon>
        <taxon>Bacillati</taxon>
        <taxon>Bacillota</taxon>
        <taxon>Clostridia</taxon>
        <taxon>Lachnospirales</taxon>
        <taxon>Lachnospiraceae</taxon>
        <taxon>Blautia</taxon>
    </lineage>
</organism>
<proteinExistence type="predicted"/>
<dbReference type="AlphaFoldDB" id="A0A844GHU4"/>
<gene>
    <name evidence="1" type="ORF">GKZ57_10215</name>
</gene>